<keyword evidence="2" id="KW-0677">Repeat</keyword>
<evidence type="ECO:0000256" key="2">
    <source>
        <dbReference type="ARBA" id="ARBA00022737"/>
    </source>
</evidence>
<dbReference type="AlphaFoldDB" id="A0A7S4NNE5"/>
<reference evidence="5" key="1">
    <citation type="submission" date="2021-01" db="EMBL/GenBank/DDBJ databases">
        <authorList>
            <person name="Corre E."/>
            <person name="Pelletier E."/>
            <person name="Niang G."/>
            <person name="Scheremetjew M."/>
            <person name="Finn R."/>
            <person name="Kale V."/>
            <person name="Holt S."/>
            <person name="Cochrane G."/>
            <person name="Meng A."/>
            <person name="Brown T."/>
            <person name="Cohen L."/>
        </authorList>
    </citation>
    <scope>NUCLEOTIDE SEQUENCE</scope>
    <source>
        <strain evidence="5">SoJaBio B1-5/56/2</strain>
    </source>
</reference>
<dbReference type="Pfam" id="PF00400">
    <property type="entry name" value="WD40"/>
    <property type="match status" value="5"/>
</dbReference>
<feature type="repeat" description="WD" evidence="3">
    <location>
        <begin position="268"/>
        <end position="302"/>
    </location>
</feature>
<dbReference type="SUPFAM" id="SSF50978">
    <property type="entry name" value="WD40 repeat-like"/>
    <property type="match status" value="1"/>
</dbReference>
<name>A0A7S4NNE5_9EUKA</name>
<dbReference type="PROSITE" id="PS50082">
    <property type="entry name" value="WD_REPEATS_2"/>
    <property type="match status" value="3"/>
</dbReference>
<feature type="repeat" description="WD" evidence="3">
    <location>
        <begin position="217"/>
        <end position="250"/>
    </location>
</feature>
<dbReference type="PANTHER" id="PTHR22838:SF0">
    <property type="entry name" value="WD REPEAT-CONTAINING PROTEIN 26"/>
    <property type="match status" value="1"/>
</dbReference>
<evidence type="ECO:0008006" key="6">
    <source>
        <dbReference type="Google" id="ProtNLM"/>
    </source>
</evidence>
<gene>
    <name evidence="5" type="ORF">NAES01612_LOCUS8626</name>
</gene>
<dbReference type="InterPro" id="IPR051350">
    <property type="entry name" value="WD_repeat-ST_regulator"/>
</dbReference>
<sequence>MGLSKSASCLEEESGMKVEEDHILVLRRCVLGGDWGGALGSLEGLKAPQENRIRIRYLILRQKYFERLESGNKMEAIECLRNEISPLLTQTERKKPLEGSLRKLSNLMLCSDKAELREKIGWDAFYGGSSENGESSSSSRGGKEEGTTPRKELLKTIQKFAPEAFVPEDRLKTLISQALSQQRKDCRFHNMLDDHFSLFQDHSCGRHLVPEKTLTVLKGHEDEVWFVKYSHKGDKLASGSCDGSIIVWNLTPSVRPTIHCQLDGHEAISFLAWSPDDTRLLACGASSDVRMWNVENGSLLRVFGHHESCVVACSFSSDGKSVITGGMDKTVAVAHCEPSSSPRTRKWDLGRVFDLGVCKNKIVFASSLENVPNLTCIDIDTEQRSVIPETQHITSIALAKDGRHVLANVFPAEIHLWDLESRQLTQRYVGHKQTKMVVRSCFGGANEAFVVGGSEDNCVYIWHRYKGTLLEKLKGHKAVVNCVAWNPRNPHQFASASDDNTIRIWSPDDKEEEADVFVEEDAVIS</sequence>
<protein>
    <recommendedName>
        <fullName evidence="6">CTLH domain-containing protein</fullName>
    </recommendedName>
</protein>
<feature type="compositionally biased region" description="Low complexity" evidence="4">
    <location>
        <begin position="130"/>
        <end position="140"/>
    </location>
</feature>
<organism evidence="5">
    <name type="scientific">Paramoeba aestuarina</name>
    <dbReference type="NCBI Taxonomy" id="180227"/>
    <lineage>
        <taxon>Eukaryota</taxon>
        <taxon>Amoebozoa</taxon>
        <taxon>Discosea</taxon>
        <taxon>Flabellinia</taxon>
        <taxon>Dactylopodida</taxon>
        <taxon>Paramoebidae</taxon>
        <taxon>Paramoeba</taxon>
    </lineage>
</organism>
<evidence type="ECO:0000256" key="3">
    <source>
        <dbReference type="PROSITE-ProRule" id="PRU00221"/>
    </source>
</evidence>
<dbReference type="PANTHER" id="PTHR22838">
    <property type="entry name" value="WD REPEAT PROTEIN 26-RELATED"/>
    <property type="match status" value="1"/>
</dbReference>
<dbReference type="PROSITE" id="PS50294">
    <property type="entry name" value="WD_REPEATS_REGION"/>
    <property type="match status" value="2"/>
</dbReference>
<evidence type="ECO:0000256" key="4">
    <source>
        <dbReference type="SAM" id="MobiDB-lite"/>
    </source>
</evidence>
<dbReference type="Gene3D" id="2.130.10.10">
    <property type="entry name" value="YVTN repeat-like/Quinoprotein amine dehydrogenase"/>
    <property type="match status" value="2"/>
</dbReference>
<feature type="repeat" description="WD" evidence="3">
    <location>
        <begin position="473"/>
        <end position="515"/>
    </location>
</feature>
<evidence type="ECO:0000256" key="1">
    <source>
        <dbReference type="ARBA" id="ARBA00022574"/>
    </source>
</evidence>
<dbReference type="SMART" id="SM00320">
    <property type="entry name" value="WD40"/>
    <property type="match status" value="6"/>
</dbReference>
<dbReference type="CDD" id="cd00200">
    <property type="entry name" value="WD40"/>
    <property type="match status" value="1"/>
</dbReference>
<feature type="region of interest" description="Disordered" evidence="4">
    <location>
        <begin position="130"/>
        <end position="149"/>
    </location>
</feature>
<dbReference type="InterPro" id="IPR019775">
    <property type="entry name" value="WD40_repeat_CS"/>
</dbReference>
<dbReference type="InterPro" id="IPR015943">
    <property type="entry name" value="WD40/YVTN_repeat-like_dom_sf"/>
</dbReference>
<keyword evidence="1 3" id="KW-0853">WD repeat</keyword>
<dbReference type="InterPro" id="IPR001680">
    <property type="entry name" value="WD40_rpt"/>
</dbReference>
<dbReference type="InterPro" id="IPR036322">
    <property type="entry name" value="WD40_repeat_dom_sf"/>
</dbReference>
<dbReference type="PROSITE" id="PS00678">
    <property type="entry name" value="WD_REPEATS_1"/>
    <property type="match status" value="1"/>
</dbReference>
<accession>A0A7S4NNE5</accession>
<dbReference type="EMBL" id="HBKR01013021">
    <property type="protein sequence ID" value="CAE2299613.1"/>
    <property type="molecule type" value="Transcribed_RNA"/>
</dbReference>
<evidence type="ECO:0000313" key="5">
    <source>
        <dbReference type="EMBL" id="CAE2299613.1"/>
    </source>
</evidence>
<proteinExistence type="predicted"/>